<dbReference type="SUPFAM" id="SSF47203">
    <property type="entry name" value="Acyl-CoA dehydrogenase C-terminal domain-like"/>
    <property type="match status" value="1"/>
</dbReference>
<dbReference type="InterPro" id="IPR055060">
    <property type="entry name" value="ACOX_C_alpha1"/>
</dbReference>
<dbReference type="EMBL" id="LR862145">
    <property type="protein sequence ID" value="CAD1825976.1"/>
    <property type="molecule type" value="Genomic_DNA"/>
</dbReference>
<organism evidence="2">
    <name type="scientific">Ananas comosus var. bracteatus</name>
    <name type="common">red pineapple</name>
    <dbReference type="NCBI Taxonomy" id="296719"/>
    <lineage>
        <taxon>Eukaryota</taxon>
        <taxon>Viridiplantae</taxon>
        <taxon>Streptophyta</taxon>
        <taxon>Embryophyta</taxon>
        <taxon>Tracheophyta</taxon>
        <taxon>Spermatophyta</taxon>
        <taxon>Magnoliopsida</taxon>
        <taxon>Liliopsida</taxon>
        <taxon>Poales</taxon>
        <taxon>Bromeliaceae</taxon>
        <taxon>Bromelioideae</taxon>
        <taxon>Ananas</taxon>
    </lineage>
</organism>
<dbReference type="Gene3D" id="3.40.50.620">
    <property type="entry name" value="HUPs"/>
    <property type="match status" value="1"/>
</dbReference>
<feature type="domain" description="Acyl-CoA oxidase C-alpha1" evidence="1">
    <location>
        <begin position="128"/>
        <end position="178"/>
    </location>
</feature>
<dbReference type="PANTHER" id="PTHR10909:SF352">
    <property type="entry name" value="ACYL-COENZYME A OXIDASE-LIKE PROTEIN"/>
    <property type="match status" value="1"/>
</dbReference>
<dbReference type="GO" id="GO:0071949">
    <property type="term" value="F:FAD binding"/>
    <property type="evidence" value="ECO:0007669"/>
    <property type="project" value="InterPro"/>
</dbReference>
<dbReference type="SUPFAM" id="SSF47240">
    <property type="entry name" value="Ferritin-like"/>
    <property type="match status" value="1"/>
</dbReference>
<dbReference type="Pfam" id="PF22924">
    <property type="entry name" value="ACOX_C_alpha1"/>
    <property type="match status" value="1"/>
</dbReference>
<dbReference type="InterPro" id="IPR014729">
    <property type="entry name" value="Rossmann-like_a/b/a_fold"/>
</dbReference>
<name>A0A6V7P5Q9_ANACO</name>
<dbReference type="AlphaFoldDB" id="A0A6V7P5Q9"/>
<dbReference type="InterPro" id="IPR009078">
    <property type="entry name" value="Ferritin-like_SF"/>
</dbReference>
<reference evidence="2" key="1">
    <citation type="submission" date="2020-07" db="EMBL/GenBank/DDBJ databases">
        <authorList>
            <person name="Lin J."/>
        </authorList>
    </citation>
    <scope>NUCLEOTIDE SEQUENCE</scope>
</reference>
<accession>A0A6V7P5Q9</accession>
<evidence type="ECO:0000313" key="2">
    <source>
        <dbReference type="EMBL" id="CAD1825976.1"/>
    </source>
</evidence>
<sequence>MFGMMPLTRTLHWWVDEVIPDAPWVLTKEFLDKHQIDYVAHDALSIVIEEVDSTIEIFDHAEKGDALYAMELALALEKLTNEKLLKLPVTEKCADYIESEFLEEQENQLRVNMKINKLRETVKAHQQKVRSKECREACGGQGLKTENRIGILKSEYDVQSTFEGDNNVLLQQVSKALLGEYVVAQKRKIPLRGLGLEHINEPCPDIHENLTSSILRSFKFQTDIFCLRERDLLKPDADEEHLATDELSFIFRLKGHGYYVSVEGVQVADYPWTNISCQGFQILWGLVIDLDKLSKWSNEF</sequence>
<proteinExistence type="predicted"/>
<dbReference type="GO" id="GO:0005777">
    <property type="term" value="C:peroxisome"/>
    <property type="evidence" value="ECO:0007669"/>
    <property type="project" value="InterPro"/>
</dbReference>
<dbReference type="InterPro" id="IPR036250">
    <property type="entry name" value="AcylCo_DH-like_C"/>
</dbReference>
<dbReference type="InterPro" id="IPR012258">
    <property type="entry name" value="Acyl-CoA_oxidase"/>
</dbReference>
<evidence type="ECO:0000259" key="1">
    <source>
        <dbReference type="Pfam" id="PF22924"/>
    </source>
</evidence>
<dbReference type="PANTHER" id="PTHR10909">
    <property type="entry name" value="ELECTRON TRANSPORT OXIDOREDUCTASE"/>
    <property type="match status" value="1"/>
</dbReference>
<dbReference type="GO" id="GO:0005504">
    <property type="term" value="F:fatty acid binding"/>
    <property type="evidence" value="ECO:0007669"/>
    <property type="project" value="TreeGrafter"/>
</dbReference>
<dbReference type="GO" id="GO:0033540">
    <property type="term" value="P:fatty acid beta-oxidation using acyl-CoA oxidase"/>
    <property type="evidence" value="ECO:0007669"/>
    <property type="project" value="TreeGrafter"/>
</dbReference>
<dbReference type="Gene3D" id="1.20.140.10">
    <property type="entry name" value="Butyryl-CoA Dehydrogenase, subunit A, domain 3"/>
    <property type="match status" value="1"/>
</dbReference>
<dbReference type="GO" id="GO:0055088">
    <property type="term" value="P:lipid homeostasis"/>
    <property type="evidence" value="ECO:0007669"/>
    <property type="project" value="TreeGrafter"/>
</dbReference>
<gene>
    <name evidence="2" type="ORF">CB5_LOCUS9187</name>
</gene>
<dbReference type="GO" id="GO:0003997">
    <property type="term" value="F:acyl-CoA oxidase activity"/>
    <property type="evidence" value="ECO:0007669"/>
    <property type="project" value="InterPro"/>
</dbReference>
<protein>
    <recommendedName>
        <fullName evidence="1">Acyl-CoA oxidase C-alpha1 domain-containing protein</fullName>
    </recommendedName>
</protein>
<dbReference type="Gene3D" id="2.60.120.260">
    <property type="entry name" value="Galactose-binding domain-like"/>
    <property type="match status" value="1"/>
</dbReference>